<keyword evidence="3 5" id="KW-1133">Transmembrane helix</keyword>
<dbReference type="PANTHER" id="PTHR23502:SF74">
    <property type="entry name" value="MAJOR FACILITATOR SUPERFAMILY (MFS) PROFILE DOMAIN-CONTAINING PROTEIN"/>
    <property type="match status" value="1"/>
</dbReference>
<dbReference type="GO" id="GO:0005886">
    <property type="term" value="C:plasma membrane"/>
    <property type="evidence" value="ECO:0007669"/>
    <property type="project" value="TreeGrafter"/>
</dbReference>
<dbReference type="InterPro" id="IPR011701">
    <property type="entry name" value="MFS"/>
</dbReference>
<evidence type="ECO:0000313" key="8">
    <source>
        <dbReference type="Proteomes" id="UP001224890"/>
    </source>
</evidence>
<accession>A0AAJ0A9B2</accession>
<dbReference type="GeneID" id="85465347"/>
<dbReference type="Proteomes" id="UP001224890">
    <property type="component" value="Unassembled WGS sequence"/>
</dbReference>
<gene>
    <name evidence="7" type="ORF">BDP55DRAFT_759061</name>
</gene>
<reference evidence="7" key="1">
    <citation type="submission" date="2021-06" db="EMBL/GenBank/DDBJ databases">
        <title>Comparative genomics, transcriptomics and evolutionary studies reveal genomic signatures of adaptation to plant cell wall in hemibiotrophic fungi.</title>
        <authorList>
            <consortium name="DOE Joint Genome Institute"/>
            <person name="Baroncelli R."/>
            <person name="Diaz J.F."/>
            <person name="Benocci T."/>
            <person name="Peng M."/>
            <person name="Battaglia E."/>
            <person name="Haridas S."/>
            <person name="Andreopoulos W."/>
            <person name="Labutti K."/>
            <person name="Pangilinan J."/>
            <person name="Floch G.L."/>
            <person name="Makela M.R."/>
            <person name="Henrissat B."/>
            <person name="Grigoriev I.V."/>
            <person name="Crouch J.A."/>
            <person name="De Vries R.P."/>
            <person name="Sukno S.A."/>
            <person name="Thon M.R."/>
        </authorList>
    </citation>
    <scope>NUCLEOTIDE SEQUENCE</scope>
    <source>
        <strain evidence="7">CBS 193.32</strain>
    </source>
</reference>
<keyword evidence="8" id="KW-1185">Reference proteome</keyword>
<evidence type="ECO:0000256" key="3">
    <source>
        <dbReference type="ARBA" id="ARBA00022989"/>
    </source>
</evidence>
<feature type="transmembrane region" description="Helical" evidence="5">
    <location>
        <begin position="416"/>
        <end position="438"/>
    </location>
</feature>
<protein>
    <submittedName>
        <fullName evidence="7">Major facilitator superfamily domain-containing protein</fullName>
    </submittedName>
</protein>
<dbReference type="Gene3D" id="1.20.1250.20">
    <property type="entry name" value="MFS general substrate transporter like domains"/>
    <property type="match status" value="1"/>
</dbReference>
<feature type="transmembrane region" description="Helical" evidence="5">
    <location>
        <begin position="243"/>
        <end position="262"/>
    </location>
</feature>
<keyword evidence="4 5" id="KW-0472">Membrane</keyword>
<dbReference type="InterPro" id="IPR036259">
    <property type="entry name" value="MFS_trans_sf"/>
</dbReference>
<name>A0AAJ0A9B2_9PEZI</name>
<comment type="subcellular location">
    <subcellularLocation>
        <location evidence="1">Membrane</location>
        <topology evidence="1">Multi-pass membrane protein</topology>
    </subcellularLocation>
</comment>
<dbReference type="InterPro" id="IPR020846">
    <property type="entry name" value="MFS_dom"/>
</dbReference>
<dbReference type="AlphaFoldDB" id="A0AAJ0A9B2"/>
<dbReference type="RefSeq" id="XP_060423032.1">
    <property type="nucleotide sequence ID" value="XM_060580821.1"/>
</dbReference>
<keyword evidence="2 5" id="KW-0812">Transmembrane</keyword>
<evidence type="ECO:0000259" key="6">
    <source>
        <dbReference type="PROSITE" id="PS50850"/>
    </source>
</evidence>
<evidence type="ECO:0000256" key="5">
    <source>
        <dbReference type="SAM" id="Phobius"/>
    </source>
</evidence>
<comment type="caution">
    <text evidence="7">The sequence shown here is derived from an EMBL/GenBank/DDBJ whole genome shotgun (WGS) entry which is preliminary data.</text>
</comment>
<dbReference type="Pfam" id="PF07690">
    <property type="entry name" value="MFS_1"/>
    <property type="match status" value="1"/>
</dbReference>
<evidence type="ECO:0000256" key="2">
    <source>
        <dbReference type="ARBA" id="ARBA00022692"/>
    </source>
</evidence>
<proteinExistence type="predicted"/>
<evidence type="ECO:0000313" key="7">
    <source>
        <dbReference type="EMBL" id="KAK1658268.1"/>
    </source>
</evidence>
<dbReference type="SUPFAM" id="SSF103473">
    <property type="entry name" value="MFS general substrate transporter"/>
    <property type="match status" value="1"/>
</dbReference>
<feature type="transmembrane region" description="Helical" evidence="5">
    <location>
        <begin position="356"/>
        <end position="378"/>
    </location>
</feature>
<dbReference type="PROSITE" id="PS50850">
    <property type="entry name" value="MFS"/>
    <property type="match status" value="1"/>
</dbReference>
<feature type="transmembrane region" description="Helical" evidence="5">
    <location>
        <begin position="103"/>
        <end position="127"/>
    </location>
</feature>
<feature type="transmembrane region" description="Helical" evidence="5">
    <location>
        <begin position="76"/>
        <end position="97"/>
    </location>
</feature>
<feature type="transmembrane region" description="Helical" evidence="5">
    <location>
        <begin position="139"/>
        <end position="160"/>
    </location>
</feature>
<dbReference type="GO" id="GO:0022857">
    <property type="term" value="F:transmembrane transporter activity"/>
    <property type="evidence" value="ECO:0007669"/>
    <property type="project" value="InterPro"/>
</dbReference>
<sequence>MFSIIDAKALYRQFWHLVCHQQRNRFLFTFRSCRLLTQDFFVIENTYLVLLNSLFLFGYAIGPLIMVPLSEYIGHLPVLLVAYTGSTIFTLACAVSPMYTALLIFRLLAGICSVFPNGVVPGVYADIYEDPITRGHAMAYYMAATTVGSHLGPAISGFALVVDWRVTFWIGFSLFGAGLPALFFFPETYLPVLNKSVGRQLVGPSTAVDETVYRAPLSKTGTVGGKMQVIFARPFSILVHEPIVLYTSLYVAMIYSVLYLFFQVYPIIFQGPMYGLSPGPAGLAFLPVAFGSLIALCIYLAYSSYHTRAVKAGAEWASKEENRRLPMACLGGPGIPLALFWLGWTSDIHVSPVVPMMSGVLFGVSYLLVLMSMLNYLSDAYKEFSASAQSAASTTRSICAVCLPLAAKPMHDTLGVPWACSMLGFIALAMTFIPFVFLRYGHKMRSKSPLCLDLKD</sequence>
<feature type="domain" description="Major facilitator superfamily (MFS) profile" evidence="6">
    <location>
        <begin position="1"/>
        <end position="444"/>
    </location>
</feature>
<dbReference type="EMBL" id="JAHMHR010000076">
    <property type="protein sequence ID" value="KAK1658268.1"/>
    <property type="molecule type" value="Genomic_DNA"/>
</dbReference>
<feature type="transmembrane region" description="Helical" evidence="5">
    <location>
        <begin position="47"/>
        <end position="69"/>
    </location>
</feature>
<feature type="transmembrane region" description="Helical" evidence="5">
    <location>
        <begin position="325"/>
        <end position="344"/>
    </location>
</feature>
<feature type="transmembrane region" description="Helical" evidence="5">
    <location>
        <begin position="166"/>
        <end position="185"/>
    </location>
</feature>
<evidence type="ECO:0000256" key="1">
    <source>
        <dbReference type="ARBA" id="ARBA00004141"/>
    </source>
</evidence>
<feature type="transmembrane region" description="Helical" evidence="5">
    <location>
        <begin position="282"/>
        <end position="305"/>
    </location>
</feature>
<dbReference type="PANTHER" id="PTHR23502">
    <property type="entry name" value="MAJOR FACILITATOR SUPERFAMILY"/>
    <property type="match status" value="1"/>
</dbReference>
<evidence type="ECO:0000256" key="4">
    <source>
        <dbReference type="ARBA" id="ARBA00023136"/>
    </source>
</evidence>
<organism evidence="7 8">
    <name type="scientific">Colletotrichum godetiae</name>
    <dbReference type="NCBI Taxonomy" id="1209918"/>
    <lineage>
        <taxon>Eukaryota</taxon>
        <taxon>Fungi</taxon>
        <taxon>Dikarya</taxon>
        <taxon>Ascomycota</taxon>
        <taxon>Pezizomycotina</taxon>
        <taxon>Sordariomycetes</taxon>
        <taxon>Hypocreomycetidae</taxon>
        <taxon>Glomerellales</taxon>
        <taxon>Glomerellaceae</taxon>
        <taxon>Colletotrichum</taxon>
        <taxon>Colletotrichum acutatum species complex</taxon>
    </lineage>
</organism>